<dbReference type="FunFam" id="1.10.8.270:FF:000001">
    <property type="entry name" value="TBC1 domain family member 1"/>
    <property type="match status" value="1"/>
</dbReference>
<keyword evidence="7" id="KW-1185">Reference proteome</keyword>
<dbReference type="GO" id="GO:0005737">
    <property type="term" value="C:cytoplasm"/>
    <property type="evidence" value="ECO:0007669"/>
    <property type="project" value="UniProtKB-ARBA"/>
</dbReference>
<dbReference type="Gene3D" id="1.10.472.80">
    <property type="entry name" value="Ypt/Rab-GAP domain of gyp1p, domain 3"/>
    <property type="match status" value="1"/>
</dbReference>
<dbReference type="GO" id="GO:0031267">
    <property type="term" value="F:small GTPase binding"/>
    <property type="evidence" value="ECO:0007669"/>
    <property type="project" value="UniProtKB-ARBA"/>
</dbReference>
<reference evidence="6" key="1">
    <citation type="submission" date="2019-08" db="EMBL/GenBank/DDBJ databases">
        <title>The improved chromosome-level genome for the pearl oyster Pinctada fucata martensii using PacBio sequencing and Hi-C.</title>
        <authorList>
            <person name="Zheng Z."/>
        </authorList>
    </citation>
    <scope>NUCLEOTIDE SEQUENCE</scope>
    <source>
        <strain evidence="6">ZZ-2019</strain>
        <tissue evidence="6">Adductor muscle</tissue>
    </source>
</reference>
<dbReference type="Gene3D" id="2.30.29.30">
    <property type="entry name" value="Pleckstrin-homology domain (PH domain)/Phosphotyrosine-binding domain (PTB)"/>
    <property type="match status" value="1"/>
</dbReference>
<dbReference type="InterPro" id="IPR006020">
    <property type="entry name" value="PTB/PI_dom"/>
</dbReference>
<dbReference type="Gene3D" id="1.10.10.750">
    <property type="entry name" value="Ypt/Rab-GAP domain of gyp1p, domain 1"/>
    <property type="match status" value="1"/>
</dbReference>
<feature type="compositionally biased region" description="Acidic residues" evidence="3">
    <location>
        <begin position="483"/>
        <end position="492"/>
    </location>
</feature>
<dbReference type="Pfam" id="PF00566">
    <property type="entry name" value="RabGAP-TBC"/>
    <property type="match status" value="1"/>
</dbReference>
<organism evidence="6 7">
    <name type="scientific">Pinctada imbricata</name>
    <name type="common">Atlantic pearl-oyster</name>
    <name type="synonym">Pinctada martensii</name>
    <dbReference type="NCBI Taxonomy" id="66713"/>
    <lineage>
        <taxon>Eukaryota</taxon>
        <taxon>Metazoa</taxon>
        <taxon>Spiralia</taxon>
        <taxon>Lophotrochozoa</taxon>
        <taxon>Mollusca</taxon>
        <taxon>Bivalvia</taxon>
        <taxon>Autobranchia</taxon>
        <taxon>Pteriomorphia</taxon>
        <taxon>Pterioida</taxon>
        <taxon>Pterioidea</taxon>
        <taxon>Pteriidae</taxon>
        <taxon>Pinctada</taxon>
    </lineage>
</organism>
<protein>
    <recommendedName>
        <fullName evidence="8">Rab GTPase-activating protein 1</fullName>
    </recommendedName>
</protein>
<dbReference type="Pfam" id="PF00640">
    <property type="entry name" value="PID"/>
    <property type="match status" value="1"/>
</dbReference>
<dbReference type="InterPro" id="IPR011993">
    <property type="entry name" value="PH-like_dom_sf"/>
</dbReference>
<dbReference type="Proteomes" id="UP001186944">
    <property type="component" value="Unassembled WGS sequence"/>
</dbReference>
<evidence type="ECO:0000259" key="4">
    <source>
        <dbReference type="PROSITE" id="PS01179"/>
    </source>
</evidence>
<dbReference type="PROSITE" id="PS50086">
    <property type="entry name" value="TBC_RABGAP"/>
    <property type="match status" value="1"/>
</dbReference>
<dbReference type="SMART" id="SM00462">
    <property type="entry name" value="PTB"/>
    <property type="match status" value="1"/>
</dbReference>
<dbReference type="Gene3D" id="1.10.8.270">
    <property type="entry name" value="putative rabgap domain of human tbc1 domain family member 14 like domains"/>
    <property type="match status" value="1"/>
</dbReference>
<evidence type="ECO:0000256" key="1">
    <source>
        <dbReference type="ARBA" id="ARBA00022468"/>
    </source>
</evidence>
<dbReference type="SUPFAM" id="SSF50729">
    <property type="entry name" value="PH domain-like"/>
    <property type="match status" value="1"/>
</dbReference>
<dbReference type="FunFam" id="1.10.472.80:FF:000007">
    <property type="entry name" value="Rab GTPase-activating protein 1 isoform X1"/>
    <property type="match status" value="1"/>
</dbReference>
<gene>
    <name evidence="6" type="ORF">FSP39_005477</name>
</gene>
<dbReference type="SUPFAM" id="SSF47923">
    <property type="entry name" value="Ypt/Rab-GAP domain of gyp1p"/>
    <property type="match status" value="2"/>
</dbReference>
<dbReference type="PROSITE" id="PS01179">
    <property type="entry name" value="PID"/>
    <property type="match status" value="1"/>
</dbReference>
<feature type="coiled-coil region" evidence="2">
    <location>
        <begin position="975"/>
        <end position="1016"/>
    </location>
</feature>
<evidence type="ECO:0000256" key="2">
    <source>
        <dbReference type="SAM" id="Coils"/>
    </source>
</evidence>
<feature type="domain" description="Rab-GAP TBC" evidence="5">
    <location>
        <begin position="539"/>
        <end position="725"/>
    </location>
</feature>
<comment type="caution">
    <text evidence="6">The sequence shown here is derived from an EMBL/GenBank/DDBJ whole genome shotgun (WGS) entry which is preliminary data.</text>
</comment>
<evidence type="ECO:0000256" key="3">
    <source>
        <dbReference type="SAM" id="MobiDB-lite"/>
    </source>
</evidence>
<feature type="domain" description="PID" evidence="4">
    <location>
        <begin position="130"/>
        <end position="243"/>
    </location>
</feature>
<feature type="coiled-coil region" evidence="2">
    <location>
        <begin position="780"/>
        <end position="887"/>
    </location>
</feature>
<dbReference type="SMART" id="SM00164">
    <property type="entry name" value="TBC"/>
    <property type="match status" value="1"/>
</dbReference>
<dbReference type="CDD" id="cd01211">
    <property type="entry name" value="PTB_Rab6GAP"/>
    <property type="match status" value="1"/>
</dbReference>
<dbReference type="InterPro" id="IPR050302">
    <property type="entry name" value="Rab_GAP_TBC_domain"/>
</dbReference>
<dbReference type="PANTHER" id="PTHR47219">
    <property type="entry name" value="RAB GTPASE-ACTIVATING PROTEIN 1-LIKE"/>
    <property type="match status" value="1"/>
</dbReference>
<keyword evidence="1" id="KW-0343">GTPase activation</keyword>
<dbReference type="Pfam" id="PF12473">
    <property type="entry name" value="DUF3694"/>
    <property type="match status" value="1"/>
</dbReference>
<dbReference type="AlphaFoldDB" id="A0AA89BU34"/>
<feature type="region of interest" description="Disordered" evidence="3">
    <location>
        <begin position="472"/>
        <end position="499"/>
    </location>
</feature>
<evidence type="ECO:0000259" key="5">
    <source>
        <dbReference type="PROSITE" id="PS50086"/>
    </source>
</evidence>
<dbReference type="FunFam" id="1.10.10.750:FF:000004">
    <property type="entry name" value="Putative rab gtpase-activating protein 1"/>
    <property type="match status" value="1"/>
</dbReference>
<name>A0AA89BU34_PINIB</name>
<accession>A0AA89BU34</accession>
<evidence type="ECO:0000313" key="7">
    <source>
        <dbReference type="Proteomes" id="UP001186944"/>
    </source>
</evidence>
<dbReference type="InterPro" id="IPR022164">
    <property type="entry name" value="Kinesin-like"/>
</dbReference>
<evidence type="ECO:0000313" key="6">
    <source>
        <dbReference type="EMBL" id="KAK3087405.1"/>
    </source>
</evidence>
<proteinExistence type="predicted"/>
<dbReference type="GO" id="GO:0005096">
    <property type="term" value="F:GTPase activator activity"/>
    <property type="evidence" value="ECO:0007669"/>
    <property type="project" value="UniProtKB-KW"/>
</dbReference>
<dbReference type="InterPro" id="IPR000195">
    <property type="entry name" value="Rab-GAP-TBC_dom"/>
</dbReference>
<dbReference type="InterPro" id="IPR035969">
    <property type="entry name" value="Rab-GAP_TBC_sf"/>
</dbReference>
<dbReference type="PANTHER" id="PTHR47219:SF9">
    <property type="entry name" value="GTPASE ACTIVATING PROTEIN AND CENTROSOME-ASSOCIATED, ISOFORM B"/>
    <property type="match status" value="1"/>
</dbReference>
<dbReference type="EMBL" id="VSWD01000011">
    <property type="protein sequence ID" value="KAK3087405.1"/>
    <property type="molecule type" value="Genomic_DNA"/>
</dbReference>
<keyword evidence="2" id="KW-0175">Coiled coil</keyword>
<sequence>MEDAVSRSSLDSTSTNDDYVVVNGEPKLKITGKNLYDDYVVVNGEPKVKITGDINDLNDELSRSGSLNKMASALTSPDSQSSIDQSNIDHVLPVSLSADVLVAEPDRVGKNRSMSLPNRANEDYTVFNGVTYLGCALVNAPRSEVEIYRNMAILNEQSKEAIPILLHIPSTSEGNVRLLDPENETEISSYKIHQILFCARGPSDSEEKMCFAFTCGHGESPDSAIFQCHVFRCQIQEAVAKILYCFATTFRRVPRSGRPSSVNEPEMTAVFTLNLDFKEDDGKGSFSLCPKDKSAFKFRTDMDKKIVISVTQTGQKELRIERCFGLLISPGRNVKDSDMHLIEMNSMGYTGDGRTYSISGNWDPTEKCFQFLNTETPKDTRVFLTVAVDLVIYGIQEPVRFSVETKAKIFPQNERFWSLTKKPQIEQFYVNLRLTETDSPDIVRYEVVGVESQTQRDKKKAGMSLYGLSSGRQIPEDIQTPQEPEEESDGDEPLLSGSGVVSKEITDENLLEAWRDVMIKWHQNLSQRPKQVTQLARKGIPEALRGEVWQLLAGCHDNQELMETYRVLITKESPNEGTIQRDINRTFPAHDFFKESGGLGQDSLYRISKAYSVYDQEIGYVQGLSFLAAALLLHMPEEQAFMVLVKMCFDYGLRDLFKSGFEELHLKFYQLERLLQDNVSDLFEHFMEMNLETHMYASQWFLTLFTAKFPLLTVFHILDLFLSEGKNIIFNVAIALLKLSRKDLLALDFEGILKYFRVHMPKRYRQEESTIELIQTAVSAKVSSKKLKKYEKEYIAMKEQEVQEDPIEKYERENQRLLEANMRLEQENDDLAHELVESKLSLRSEIDTLQDSNTELSQDLSVTKKLLTETQEEKQRLEHESHQVKEMCRKELERLESENNRNTVIVADYKQASLHTICSQLSERLEKQSTANKEEVSRIRAQVKSCDICSKMFTADGKVQLPEPKVDPEKLNPKVVDLERQIRELELELAQTKLALVEAQCKTQDLTHQLNAAQTEVQASKNTWFTKTINSIKVAANPSLKKESKD</sequence>
<evidence type="ECO:0008006" key="8">
    <source>
        <dbReference type="Google" id="ProtNLM"/>
    </source>
</evidence>